<dbReference type="Proteomes" id="UP001238179">
    <property type="component" value="Chromosome"/>
</dbReference>
<dbReference type="SUPFAM" id="SSF46689">
    <property type="entry name" value="Homeodomain-like"/>
    <property type="match status" value="1"/>
</dbReference>
<gene>
    <name evidence="2" type="ORF">METEAL_16840</name>
</gene>
<dbReference type="InterPro" id="IPR002197">
    <property type="entry name" value="HTH_Fis"/>
</dbReference>
<keyword evidence="3" id="KW-1185">Reference proteome</keyword>
<dbReference type="Gene3D" id="1.10.10.60">
    <property type="entry name" value="Homeodomain-like"/>
    <property type="match status" value="1"/>
</dbReference>
<dbReference type="RefSeq" id="WP_316415418.1">
    <property type="nucleotide sequence ID" value="NZ_AP027080.1"/>
</dbReference>
<dbReference type="GO" id="GO:0043565">
    <property type="term" value="F:sequence-specific DNA binding"/>
    <property type="evidence" value="ECO:0007669"/>
    <property type="project" value="InterPro"/>
</dbReference>
<dbReference type="AlphaFoldDB" id="A0AA48GQT1"/>
<dbReference type="InterPro" id="IPR009057">
    <property type="entry name" value="Homeodomain-like_sf"/>
</dbReference>
<reference evidence="3" key="1">
    <citation type="journal article" date="2023" name="Int. J. Syst. Evol. Microbiol.">
        <title>Mesoterricola silvestris gen. nov., sp. nov., Mesoterricola sediminis sp. nov., Geothrix oryzae sp. nov., Geothrix edaphica sp. nov., Geothrix rubra sp. nov., and Geothrix limicola sp. nov., six novel members of Acidobacteriota isolated from soils.</title>
        <authorList>
            <person name="Itoh H."/>
            <person name="Sugisawa Y."/>
            <person name="Mise K."/>
            <person name="Xu Z."/>
            <person name="Kuniyasu M."/>
            <person name="Ushijima N."/>
            <person name="Kawano K."/>
            <person name="Kobayashi E."/>
            <person name="Shiratori Y."/>
            <person name="Masuda Y."/>
            <person name="Senoo K."/>
        </authorList>
    </citation>
    <scope>NUCLEOTIDE SEQUENCE [LARGE SCALE GENOMIC DNA]</scope>
    <source>
        <strain evidence="3">W79</strain>
    </source>
</reference>
<proteinExistence type="predicted"/>
<evidence type="ECO:0000259" key="1">
    <source>
        <dbReference type="Pfam" id="PF02954"/>
    </source>
</evidence>
<accession>A0AA48GQT1</accession>
<dbReference type="Pfam" id="PF02954">
    <property type="entry name" value="HTH_8"/>
    <property type="match status" value="1"/>
</dbReference>
<protein>
    <recommendedName>
        <fullName evidence="1">DNA binding HTH domain-containing protein</fullName>
    </recommendedName>
</protein>
<evidence type="ECO:0000313" key="3">
    <source>
        <dbReference type="Proteomes" id="UP001238179"/>
    </source>
</evidence>
<dbReference type="KEGG" id="msil:METEAL_16840"/>
<dbReference type="EMBL" id="AP027080">
    <property type="protein sequence ID" value="BDU72510.1"/>
    <property type="molecule type" value="Genomic_DNA"/>
</dbReference>
<sequence length="74" mass="8585">MRHMMEELIAELVRKDIPLEIAKRELERIYLELVLEAHHGNQSAAARKLGMHRNTLSKKLEQHLGALRYPAVNC</sequence>
<feature type="domain" description="DNA binding HTH" evidence="1">
    <location>
        <begin position="24"/>
        <end position="62"/>
    </location>
</feature>
<organism evidence="2 3">
    <name type="scientific">Mesoterricola silvestris</name>
    <dbReference type="NCBI Taxonomy" id="2927979"/>
    <lineage>
        <taxon>Bacteria</taxon>
        <taxon>Pseudomonadati</taxon>
        <taxon>Acidobacteriota</taxon>
        <taxon>Holophagae</taxon>
        <taxon>Holophagales</taxon>
        <taxon>Holophagaceae</taxon>
        <taxon>Mesoterricola</taxon>
    </lineage>
</organism>
<dbReference type="PRINTS" id="PR01590">
    <property type="entry name" value="HTHFIS"/>
</dbReference>
<evidence type="ECO:0000313" key="2">
    <source>
        <dbReference type="EMBL" id="BDU72510.1"/>
    </source>
</evidence>
<name>A0AA48GQT1_9BACT</name>